<dbReference type="Gene3D" id="3.90.1720.10">
    <property type="entry name" value="endopeptidase domain like (from Nostoc punctiforme)"/>
    <property type="match status" value="1"/>
</dbReference>
<dbReference type="InterPro" id="IPR038765">
    <property type="entry name" value="Papain-like_cys_pep_sf"/>
</dbReference>
<sequence>MQKKKPIRHSEKNIFATVTSRNNFSTILDNAKKRWHWLPSLLLLWYSCAQPEPKPAGSSLPASVQQHQTSRLQQYDTVIFPALEKALQSGDVLLRLGTDITSEMLRQMNQTDKRYSHCGIVNIEQDTVFVYHAIGGEFNPDQRIKREPLYSFCHPSENKAAAIVRTGTTATQQLQIGQQAKSLWAQGIPFDMAFDYQTDDRLYCAEMVSKAISHVLQDSSWFQFTRINNKTFVAVDNLSASPLMRFIQQFSY</sequence>
<accession>A0A6I6H3A6</accession>
<organism evidence="1 2">
    <name type="scientific">Phnomibacter ginsenosidimutans</name>
    <dbReference type="NCBI Taxonomy" id="2676868"/>
    <lineage>
        <taxon>Bacteria</taxon>
        <taxon>Pseudomonadati</taxon>
        <taxon>Bacteroidota</taxon>
        <taxon>Chitinophagia</taxon>
        <taxon>Chitinophagales</taxon>
        <taxon>Chitinophagaceae</taxon>
        <taxon>Phnomibacter</taxon>
    </lineage>
</organism>
<reference evidence="1 2" key="1">
    <citation type="submission" date="2019-11" db="EMBL/GenBank/DDBJ databases">
        <authorList>
            <person name="Im W.T."/>
        </authorList>
    </citation>
    <scope>NUCLEOTIDE SEQUENCE [LARGE SCALE GENOMIC DNA]</scope>
    <source>
        <strain evidence="1 2">SB-02</strain>
    </source>
</reference>
<gene>
    <name evidence="1" type="ORF">GLV81_13625</name>
</gene>
<keyword evidence="2" id="KW-1185">Reference proteome</keyword>
<evidence type="ECO:0000313" key="2">
    <source>
        <dbReference type="Proteomes" id="UP000426027"/>
    </source>
</evidence>
<protein>
    <recommendedName>
        <fullName evidence="3">YiiX family permuted papain-like enzyme</fullName>
    </recommendedName>
</protein>
<dbReference type="AlphaFoldDB" id="A0A6I6H3A6"/>
<dbReference type="KEGG" id="fls:GLV81_13625"/>
<evidence type="ECO:0000313" key="1">
    <source>
        <dbReference type="EMBL" id="QGW29001.1"/>
    </source>
</evidence>
<proteinExistence type="predicted"/>
<dbReference type="Pfam" id="PF05708">
    <property type="entry name" value="Peptidase_C92"/>
    <property type="match status" value="1"/>
</dbReference>
<name>A0A6I6H3A6_9BACT</name>
<dbReference type="InterPro" id="IPR024453">
    <property type="entry name" value="Peptidase_C92"/>
</dbReference>
<dbReference type="EMBL" id="CP046566">
    <property type="protein sequence ID" value="QGW29001.1"/>
    <property type="molecule type" value="Genomic_DNA"/>
</dbReference>
<evidence type="ECO:0008006" key="3">
    <source>
        <dbReference type="Google" id="ProtNLM"/>
    </source>
</evidence>
<dbReference type="Proteomes" id="UP000426027">
    <property type="component" value="Chromosome"/>
</dbReference>
<dbReference type="SUPFAM" id="SSF54001">
    <property type="entry name" value="Cysteine proteinases"/>
    <property type="match status" value="1"/>
</dbReference>